<dbReference type="STRING" id="565045.NOR51B_2051"/>
<dbReference type="HOGENOM" id="CLU_3218269_0_0_6"/>
<accession>B8KVS1</accession>
<dbReference type="EMBL" id="DS999411">
    <property type="protein sequence ID" value="EED36103.1"/>
    <property type="molecule type" value="Genomic_DNA"/>
</dbReference>
<dbReference type="Proteomes" id="UP000004699">
    <property type="component" value="Unassembled WGS sequence"/>
</dbReference>
<proteinExistence type="predicted"/>
<reference evidence="2" key="1">
    <citation type="journal article" date="2013" name="BMC Microbiol.">
        <title>Taxonomy and evolution of bacteriochlorophyll a-containing members of the OM60/NOR5 clade of marine gammaproteobacteria: description of Luminiphilus syltensis gen. nov., sp. nov., reclassification of Haliea rubra as Pseudohaliea rubra gen. nov., comb. nov., and emendation of Chromatocurvus halotolerans.</title>
        <authorList>
            <person name="Spring S."/>
            <person name="Riedel T."/>
            <person name="Sproer C."/>
            <person name="Yan S."/>
            <person name="Harder J."/>
            <person name="Fuchs B.M."/>
        </authorList>
    </citation>
    <scope>NUCLEOTIDE SEQUENCE [LARGE SCALE GENOMIC DNA]</scope>
    <source>
        <strain evidence="2">NOR51-B</strain>
    </source>
</reference>
<protein>
    <submittedName>
        <fullName evidence="1">Uncharacterized protein</fullName>
    </submittedName>
</protein>
<keyword evidence="2" id="KW-1185">Reference proteome</keyword>
<dbReference type="AlphaFoldDB" id="B8KVS1"/>
<gene>
    <name evidence="1" type="ORF">NOR51B_2051</name>
</gene>
<organism evidence="1 2">
    <name type="scientific">Luminiphilus syltensis NOR5-1B</name>
    <dbReference type="NCBI Taxonomy" id="565045"/>
    <lineage>
        <taxon>Bacteria</taxon>
        <taxon>Pseudomonadati</taxon>
        <taxon>Pseudomonadota</taxon>
        <taxon>Gammaproteobacteria</taxon>
        <taxon>Cellvibrionales</taxon>
        <taxon>Halieaceae</taxon>
        <taxon>Luminiphilus</taxon>
    </lineage>
</organism>
<evidence type="ECO:0000313" key="1">
    <source>
        <dbReference type="EMBL" id="EED36103.1"/>
    </source>
</evidence>
<evidence type="ECO:0000313" key="2">
    <source>
        <dbReference type="Proteomes" id="UP000004699"/>
    </source>
</evidence>
<name>B8KVS1_9GAMM</name>
<sequence>MGLALAVEMLAAGCAAQNCKGCRVGLGLADMGMRMARIAENASR</sequence>